<comment type="caution">
    <text evidence="2">The sequence shown here is derived from an EMBL/GenBank/DDBJ whole genome shotgun (WGS) entry which is preliminary data.</text>
</comment>
<reference evidence="2 3" key="1">
    <citation type="journal article" date="2023" name="PLoS ONE">
        <title>Complete genome assembly of Hawai'i environmental nontuberculous mycobacteria reveals unexpected co-isolation with methylobacteria.</title>
        <authorList>
            <person name="Hendrix J."/>
            <person name="Epperson L.E."/>
            <person name="Tong E.I."/>
            <person name="Chan Y.L."/>
            <person name="Hasan N.A."/>
            <person name="Dawrs S.N."/>
            <person name="Norton G.J."/>
            <person name="Virdi R."/>
            <person name="Crooks J.L."/>
            <person name="Chan E.D."/>
            <person name="Honda J.R."/>
            <person name="Strong M."/>
        </authorList>
    </citation>
    <scope>NUCLEOTIDE SEQUENCE [LARGE SCALE GENOMIC DNA]</scope>
    <source>
        <strain evidence="2 3">NJH_HI01</strain>
    </source>
</reference>
<keyword evidence="1" id="KW-0472">Membrane</keyword>
<proteinExistence type="predicted"/>
<organism evidence="2 3">
    <name type="scientific">Methylorubrum rhodesianum</name>
    <dbReference type="NCBI Taxonomy" id="29427"/>
    <lineage>
        <taxon>Bacteria</taxon>
        <taxon>Pseudomonadati</taxon>
        <taxon>Pseudomonadota</taxon>
        <taxon>Alphaproteobacteria</taxon>
        <taxon>Hyphomicrobiales</taxon>
        <taxon>Methylobacteriaceae</taxon>
        <taxon>Methylorubrum</taxon>
    </lineage>
</organism>
<sequence length="72" mass="7905">MSPLSYARPIARYIAPLLGVSRRFSRHDDGATTIEYGLICVFIGLAVLAGMQVFGSTLMQAYPKIVNFPTIQ</sequence>
<accession>A0ABU9ZCJ6</accession>
<dbReference type="EMBL" id="JAQYXL010000001">
    <property type="protein sequence ID" value="MEN3229127.1"/>
    <property type="molecule type" value="Genomic_DNA"/>
</dbReference>
<dbReference type="RefSeq" id="WP_017485860.1">
    <property type="nucleotide sequence ID" value="NZ_JACHOS010000002.1"/>
</dbReference>
<keyword evidence="1" id="KW-1133">Transmembrane helix</keyword>
<keyword evidence="3" id="KW-1185">Reference proteome</keyword>
<dbReference type="Proteomes" id="UP001404845">
    <property type="component" value="Unassembled WGS sequence"/>
</dbReference>
<keyword evidence="1" id="KW-0812">Transmembrane</keyword>
<evidence type="ECO:0000256" key="1">
    <source>
        <dbReference type="SAM" id="Phobius"/>
    </source>
</evidence>
<name>A0ABU9ZCJ6_9HYPH</name>
<feature type="transmembrane region" description="Helical" evidence="1">
    <location>
        <begin position="36"/>
        <end position="54"/>
    </location>
</feature>
<gene>
    <name evidence="2" type="ORF">PUR21_16030</name>
</gene>
<protein>
    <submittedName>
        <fullName evidence="2">Flp family type IVb pilin</fullName>
    </submittedName>
</protein>
<dbReference type="InterPro" id="IPR007047">
    <property type="entry name" value="Flp_Fap"/>
</dbReference>
<evidence type="ECO:0000313" key="2">
    <source>
        <dbReference type="EMBL" id="MEN3229127.1"/>
    </source>
</evidence>
<evidence type="ECO:0000313" key="3">
    <source>
        <dbReference type="Proteomes" id="UP001404845"/>
    </source>
</evidence>
<dbReference type="Pfam" id="PF04964">
    <property type="entry name" value="Flp_Fap"/>
    <property type="match status" value="1"/>
</dbReference>